<reference evidence="8" key="1">
    <citation type="submission" date="2020-02" db="EMBL/GenBank/DDBJ databases">
        <authorList>
            <person name="Meier V. D."/>
        </authorList>
    </citation>
    <scope>NUCLEOTIDE SEQUENCE</scope>
    <source>
        <strain evidence="8">AVDCRST_MAG75</strain>
    </source>
</reference>
<feature type="domain" description="EamA" evidence="7">
    <location>
        <begin position="27"/>
        <end position="158"/>
    </location>
</feature>
<gene>
    <name evidence="8" type="ORF">AVDCRST_MAG75-1508</name>
</gene>
<keyword evidence="4 6" id="KW-1133">Transmembrane helix</keyword>
<comment type="similarity">
    <text evidence="2">Belongs to the EamA transporter family.</text>
</comment>
<comment type="subcellular location">
    <subcellularLocation>
        <location evidence="1">Membrane</location>
        <topology evidence="1">Multi-pass membrane protein</topology>
    </subcellularLocation>
</comment>
<evidence type="ECO:0000256" key="3">
    <source>
        <dbReference type="ARBA" id="ARBA00022692"/>
    </source>
</evidence>
<feature type="transmembrane region" description="Helical" evidence="6">
    <location>
        <begin position="230"/>
        <end position="253"/>
    </location>
</feature>
<dbReference type="Pfam" id="PF00892">
    <property type="entry name" value="EamA"/>
    <property type="match status" value="1"/>
</dbReference>
<dbReference type="SUPFAM" id="SSF103481">
    <property type="entry name" value="Multidrug resistance efflux transporter EmrE"/>
    <property type="match status" value="2"/>
</dbReference>
<evidence type="ECO:0000313" key="8">
    <source>
        <dbReference type="EMBL" id="CAA9390020.1"/>
    </source>
</evidence>
<feature type="transmembrane region" description="Helical" evidence="6">
    <location>
        <begin position="20"/>
        <end position="39"/>
    </location>
</feature>
<keyword evidence="3 6" id="KW-0812">Transmembrane</keyword>
<protein>
    <recommendedName>
        <fullName evidence="7">EamA domain-containing protein</fullName>
    </recommendedName>
</protein>
<evidence type="ECO:0000256" key="5">
    <source>
        <dbReference type="ARBA" id="ARBA00023136"/>
    </source>
</evidence>
<feature type="transmembrane region" description="Helical" evidence="6">
    <location>
        <begin position="203"/>
        <end position="224"/>
    </location>
</feature>
<accession>A0A6J4NK76</accession>
<dbReference type="EMBL" id="CADCUO010000087">
    <property type="protein sequence ID" value="CAA9390020.1"/>
    <property type="molecule type" value="Genomic_DNA"/>
</dbReference>
<dbReference type="InterPro" id="IPR000620">
    <property type="entry name" value="EamA_dom"/>
</dbReference>
<feature type="transmembrane region" description="Helical" evidence="6">
    <location>
        <begin position="293"/>
        <end position="311"/>
    </location>
</feature>
<dbReference type="PANTHER" id="PTHR32322">
    <property type="entry name" value="INNER MEMBRANE TRANSPORTER"/>
    <property type="match status" value="1"/>
</dbReference>
<organism evidence="8">
    <name type="scientific">uncultured Propionibacteriaceae bacterium</name>
    <dbReference type="NCBI Taxonomy" id="257457"/>
    <lineage>
        <taxon>Bacteria</taxon>
        <taxon>Bacillati</taxon>
        <taxon>Actinomycetota</taxon>
        <taxon>Actinomycetes</taxon>
        <taxon>Propionibacteriales</taxon>
        <taxon>Propionibacteriaceae</taxon>
        <taxon>environmental samples</taxon>
    </lineage>
</organism>
<evidence type="ECO:0000256" key="4">
    <source>
        <dbReference type="ARBA" id="ARBA00022989"/>
    </source>
</evidence>
<feature type="transmembrane region" description="Helical" evidence="6">
    <location>
        <begin position="89"/>
        <end position="112"/>
    </location>
</feature>
<dbReference type="InterPro" id="IPR050638">
    <property type="entry name" value="AA-Vitamin_Transporters"/>
</dbReference>
<dbReference type="PANTHER" id="PTHR32322:SF2">
    <property type="entry name" value="EAMA DOMAIN-CONTAINING PROTEIN"/>
    <property type="match status" value="1"/>
</dbReference>
<evidence type="ECO:0000256" key="1">
    <source>
        <dbReference type="ARBA" id="ARBA00004141"/>
    </source>
</evidence>
<dbReference type="InterPro" id="IPR037185">
    <property type="entry name" value="EmrE-like"/>
</dbReference>
<feature type="transmembrane region" description="Helical" evidence="6">
    <location>
        <begin position="118"/>
        <end position="135"/>
    </location>
</feature>
<dbReference type="GO" id="GO:0016020">
    <property type="term" value="C:membrane"/>
    <property type="evidence" value="ECO:0007669"/>
    <property type="project" value="UniProtKB-SubCell"/>
</dbReference>
<feature type="transmembrane region" description="Helical" evidence="6">
    <location>
        <begin position="51"/>
        <end position="69"/>
    </location>
</feature>
<feature type="transmembrane region" description="Helical" evidence="6">
    <location>
        <begin position="142"/>
        <end position="160"/>
    </location>
</feature>
<feature type="transmembrane region" description="Helical" evidence="6">
    <location>
        <begin position="172"/>
        <end position="191"/>
    </location>
</feature>
<sequence length="322" mass="33500">MTGRSTPGVTRDAREASTKLPVPVLSAGFALLLALTWIVSDLAVRRAGPDVTAAGRSLFSALGLCLLVTRGNGAARRSLRYIRRRPGTLVISGLLGVAIYAYFSLQAIAAVGVSVPNLLLATTPCVSMIIGVLWFDKVGSRAAIAGISLATAGAAVYVFGGFTLNENLSTSTLLLGVGSALIAVVAIALYGQHYALISAGHDPLDLLPGIFATGTVLLLVLLACTGRLRALWSADLATVGLLAILGLGIYLPVYVLQHQLIHRRGAVYMASISLVVPFLVRPAEMLLGGPGPGVVEAIGMVVCLAGVLVVLRHPVRDRNPKR</sequence>
<name>A0A6J4NK76_9ACTN</name>
<dbReference type="AlphaFoldDB" id="A0A6J4NK76"/>
<evidence type="ECO:0000259" key="7">
    <source>
        <dbReference type="Pfam" id="PF00892"/>
    </source>
</evidence>
<proteinExistence type="inferred from homology"/>
<feature type="transmembrane region" description="Helical" evidence="6">
    <location>
        <begin position="265"/>
        <end position="281"/>
    </location>
</feature>
<keyword evidence="5 6" id="KW-0472">Membrane</keyword>
<evidence type="ECO:0000256" key="2">
    <source>
        <dbReference type="ARBA" id="ARBA00007362"/>
    </source>
</evidence>
<evidence type="ECO:0000256" key="6">
    <source>
        <dbReference type="SAM" id="Phobius"/>
    </source>
</evidence>